<comment type="function">
    <text evidence="4">Formation of pseudouridine at positions 38, 39 and 40 in the anticodon stem and loop of transfer RNAs.</text>
</comment>
<keyword evidence="2 4" id="KW-0819">tRNA processing</keyword>
<keyword evidence="3 4" id="KW-0413">Isomerase</keyword>
<evidence type="ECO:0000256" key="2">
    <source>
        <dbReference type="ARBA" id="ARBA00022694"/>
    </source>
</evidence>
<comment type="subunit">
    <text evidence="4">Homodimer.</text>
</comment>
<comment type="similarity">
    <text evidence="1 4 7">Belongs to the tRNA pseudouridine synthase TruA family.</text>
</comment>
<dbReference type="Gene3D" id="3.30.70.660">
    <property type="entry name" value="Pseudouridine synthase I, catalytic domain, C-terminal subdomain"/>
    <property type="match status" value="1"/>
</dbReference>
<evidence type="ECO:0000313" key="10">
    <source>
        <dbReference type="Proteomes" id="UP000824073"/>
    </source>
</evidence>
<dbReference type="Pfam" id="PF01416">
    <property type="entry name" value="PseudoU_synth_1"/>
    <property type="match status" value="2"/>
</dbReference>
<dbReference type="InterPro" id="IPR020103">
    <property type="entry name" value="PsdUridine_synth_cat_dom_sf"/>
</dbReference>
<evidence type="ECO:0000256" key="5">
    <source>
        <dbReference type="PIRSR" id="PIRSR001430-1"/>
    </source>
</evidence>
<dbReference type="PIRSF" id="PIRSF001430">
    <property type="entry name" value="tRNA_psdUrid_synth"/>
    <property type="match status" value="1"/>
</dbReference>
<dbReference type="FunFam" id="3.30.70.580:FF:000001">
    <property type="entry name" value="tRNA pseudouridine synthase A"/>
    <property type="match status" value="1"/>
</dbReference>
<dbReference type="NCBIfam" id="TIGR00071">
    <property type="entry name" value="hisT_truA"/>
    <property type="match status" value="1"/>
</dbReference>
<feature type="domain" description="Pseudouridine synthase I TruA alpha/beta" evidence="8">
    <location>
        <begin position="143"/>
        <end position="245"/>
    </location>
</feature>
<comment type="catalytic activity">
    <reaction evidence="4 7">
        <text>uridine(38/39/40) in tRNA = pseudouridine(38/39/40) in tRNA</text>
        <dbReference type="Rhea" id="RHEA:22376"/>
        <dbReference type="Rhea" id="RHEA-COMP:10085"/>
        <dbReference type="Rhea" id="RHEA-COMP:10087"/>
        <dbReference type="ChEBI" id="CHEBI:65314"/>
        <dbReference type="ChEBI" id="CHEBI:65315"/>
        <dbReference type="EC" id="5.4.99.12"/>
    </reaction>
</comment>
<evidence type="ECO:0000313" key="9">
    <source>
        <dbReference type="EMBL" id="HIU42911.1"/>
    </source>
</evidence>
<organism evidence="9 10">
    <name type="scientific">Candidatus Ventrousia excrementavium</name>
    <dbReference type="NCBI Taxonomy" id="2840961"/>
    <lineage>
        <taxon>Bacteria</taxon>
        <taxon>Bacillati</taxon>
        <taxon>Bacillota</taxon>
        <taxon>Clostridia</taxon>
        <taxon>Eubacteriales</taxon>
        <taxon>Clostridiaceae</taxon>
        <taxon>Clostridiaceae incertae sedis</taxon>
        <taxon>Candidatus Ventrousia</taxon>
    </lineage>
</organism>
<comment type="caution">
    <text evidence="4">Lacks conserved residue(s) required for the propagation of feature annotation.</text>
</comment>
<feature type="domain" description="Pseudouridine synthase I TruA alpha/beta" evidence="8">
    <location>
        <begin position="9"/>
        <end position="103"/>
    </location>
</feature>
<evidence type="ECO:0000256" key="1">
    <source>
        <dbReference type="ARBA" id="ARBA00009375"/>
    </source>
</evidence>
<dbReference type="PANTHER" id="PTHR11142:SF0">
    <property type="entry name" value="TRNA PSEUDOURIDINE SYNTHASE-LIKE 1"/>
    <property type="match status" value="1"/>
</dbReference>
<gene>
    <name evidence="4 9" type="primary">truA</name>
    <name evidence="9" type="ORF">IAB67_01280</name>
</gene>
<dbReference type="InterPro" id="IPR001406">
    <property type="entry name" value="PsdUridine_synth_TruA"/>
</dbReference>
<feature type="active site" description="Nucleophile" evidence="4 5">
    <location>
        <position position="52"/>
    </location>
</feature>
<comment type="caution">
    <text evidence="9">The sequence shown here is derived from an EMBL/GenBank/DDBJ whole genome shotgun (WGS) entry which is preliminary data.</text>
</comment>
<dbReference type="Proteomes" id="UP000824073">
    <property type="component" value="Unassembled WGS sequence"/>
</dbReference>
<evidence type="ECO:0000256" key="6">
    <source>
        <dbReference type="PIRSR" id="PIRSR001430-2"/>
    </source>
</evidence>
<dbReference type="EMBL" id="DVMR01000014">
    <property type="protein sequence ID" value="HIU42911.1"/>
    <property type="molecule type" value="Genomic_DNA"/>
</dbReference>
<sequence>MAKIALRLSYLGTAYHGWQRQKNAMTVQQVLEDAVRDLTGQKIALSGCGRTDAGVHARTYVASCRLETGIPLDRFPAALNARLPRDVVVHRALAVPDDFDARFSCRCKEYTYLIHNSRTRDPFLTARAWFYPQPLDIAAMQRASRAFVGRQDFAAVKSEGTPVKSTVREIYYCEVEPQNGNIVAVRVCADGFLYNMVRAITGTLVYCGIGKIDPADMKAILHSGRRESAGPTAPPDGLYMTALTYGMEALDDFQK</sequence>
<dbReference type="AlphaFoldDB" id="A0A9D1LL63"/>
<dbReference type="HAMAP" id="MF_00171">
    <property type="entry name" value="TruA"/>
    <property type="match status" value="1"/>
</dbReference>
<dbReference type="PANTHER" id="PTHR11142">
    <property type="entry name" value="PSEUDOURIDYLATE SYNTHASE"/>
    <property type="match status" value="1"/>
</dbReference>
<dbReference type="SUPFAM" id="SSF55120">
    <property type="entry name" value="Pseudouridine synthase"/>
    <property type="match status" value="1"/>
</dbReference>
<dbReference type="InterPro" id="IPR020095">
    <property type="entry name" value="PsdUridine_synth_TruA_C"/>
</dbReference>
<reference evidence="9" key="1">
    <citation type="submission" date="2020-10" db="EMBL/GenBank/DDBJ databases">
        <authorList>
            <person name="Gilroy R."/>
        </authorList>
    </citation>
    <scope>NUCLEOTIDE SEQUENCE</scope>
    <source>
        <strain evidence="9">CHK191-8634</strain>
    </source>
</reference>
<dbReference type="GO" id="GO:0003723">
    <property type="term" value="F:RNA binding"/>
    <property type="evidence" value="ECO:0007669"/>
    <property type="project" value="InterPro"/>
</dbReference>
<dbReference type="GO" id="GO:0160147">
    <property type="term" value="F:tRNA pseudouridine(38-40) synthase activity"/>
    <property type="evidence" value="ECO:0007669"/>
    <property type="project" value="UniProtKB-EC"/>
</dbReference>
<feature type="binding site" evidence="4 6">
    <location>
        <position position="110"/>
    </location>
    <ligand>
        <name>substrate</name>
    </ligand>
</feature>
<evidence type="ECO:0000256" key="4">
    <source>
        <dbReference type="HAMAP-Rule" id="MF_00171"/>
    </source>
</evidence>
<evidence type="ECO:0000259" key="8">
    <source>
        <dbReference type="Pfam" id="PF01416"/>
    </source>
</evidence>
<protein>
    <recommendedName>
        <fullName evidence="4">tRNA pseudouridine synthase A</fullName>
        <ecNumber evidence="4">5.4.99.12</ecNumber>
    </recommendedName>
    <alternativeName>
        <fullName evidence="4">tRNA pseudouridine(38-40) synthase</fullName>
    </alternativeName>
    <alternativeName>
        <fullName evidence="4">tRNA pseudouridylate synthase I</fullName>
    </alternativeName>
    <alternativeName>
        <fullName evidence="4">tRNA-uridine isomerase I</fullName>
    </alternativeName>
</protein>
<dbReference type="EC" id="5.4.99.12" evidence="4"/>
<reference evidence="9" key="2">
    <citation type="journal article" date="2021" name="PeerJ">
        <title>Extensive microbial diversity within the chicken gut microbiome revealed by metagenomics and culture.</title>
        <authorList>
            <person name="Gilroy R."/>
            <person name="Ravi A."/>
            <person name="Getino M."/>
            <person name="Pursley I."/>
            <person name="Horton D.L."/>
            <person name="Alikhan N.F."/>
            <person name="Baker D."/>
            <person name="Gharbi K."/>
            <person name="Hall N."/>
            <person name="Watson M."/>
            <person name="Adriaenssens E.M."/>
            <person name="Foster-Nyarko E."/>
            <person name="Jarju S."/>
            <person name="Secka A."/>
            <person name="Antonio M."/>
            <person name="Oren A."/>
            <person name="Chaudhuri R.R."/>
            <person name="La Ragione R."/>
            <person name="Hildebrand F."/>
            <person name="Pallen M.J."/>
        </authorList>
    </citation>
    <scope>NUCLEOTIDE SEQUENCE</scope>
    <source>
        <strain evidence="9">CHK191-8634</strain>
    </source>
</reference>
<proteinExistence type="inferred from homology"/>
<accession>A0A9D1LL63</accession>
<evidence type="ECO:0000256" key="3">
    <source>
        <dbReference type="ARBA" id="ARBA00023235"/>
    </source>
</evidence>
<dbReference type="CDD" id="cd02570">
    <property type="entry name" value="PseudoU_synth_EcTruA"/>
    <property type="match status" value="1"/>
</dbReference>
<dbReference type="InterPro" id="IPR020094">
    <property type="entry name" value="TruA/RsuA/RluB/E/F_N"/>
</dbReference>
<name>A0A9D1LL63_9CLOT</name>
<evidence type="ECO:0000256" key="7">
    <source>
        <dbReference type="RuleBase" id="RU003792"/>
    </source>
</evidence>
<dbReference type="InterPro" id="IPR020097">
    <property type="entry name" value="PsdUridine_synth_TruA_a/b_dom"/>
</dbReference>
<dbReference type="GO" id="GO:0031119">
    <property type="term" value="P:tRNA pseudouridine synthesis"/>
    <property type="evidence" value="ECO:0007669"/>
    <property type="project" value="UniProtKB-UniRule"/>
</dbReference>
<dbReference type="Gene3D" id="3.30.70.580">
    <property type="entry name" value="Pseudouridine synthase I, catalytic domain, N-terminal subdomain"/>
    <property type="match status" value="1"/>
</dbReference>